<comment type="subcellular location">
    <subcellularLocation>
        <location evidence="1">Cell inner membrane</location>
        <topology evidence="1">Multi-pass membrane protein</topology>
    </subcellularLocation>
</comment>
<dbReference type="PANTHER" id="PTHR30433:SF4">
    <property type="entry name" value="MOTILITY PROTEIN A"/>
    <property type="match status" value="1"/>
</dbReference>
<dbReference type="NCBIfam" id="TIGR03818">
    <property type="entry name" value="MotA1"/>
    <property type="match status" value="1"/>
</dbReference>
<keyword evidence="12 13" id="KW-0472">Membrane</keyword>
<accession>A0A7X9IJ86</accession>
<keyword evidence="3" id="KW-0813">Transport</keyword>
<evidence type="ECO:0000256" key="7">
    <source>
        <dbReference type="ARBA" id="ARBA00022692"/>
    </source>
</evidence>
<dbReference type="GO" id="GO:0006935">
    <property type="term" value="P:chemotaxis"/>
    <property type="evidence" value="ECO:0007669"/>
    <property type="project" value="UniProtKB-KW"/>
</dbReference>
<keyword evidence="8" id="KW-0283">Flagellar rotation</keyword>
<comment type="similarity">
    <text evidence="2">Belongs to the MotA family.</text>
</comment>
<evidence type="ECO:0000256" key="6">
    <source>
        <dbReference type="ARBA" id="ARBA00022519"/>
    </source>
</evidence>
<dbReference type="Pfam" id="PF01618">
    <property type="entry name" value="MotA_ExbB"/>
    <property type="match status" value="1"/>
</dbReference>
<keyword evidence="4" id="KW-1003">Cell membrane</keyword>
<evidence type="ECO:0000256" key="5">
    <source>
        <dbReference type="ARBA" id="ARBA00022500"/>
    </source>
</evidence>
<dbReference type="PROSITE" id="PS01307">
    <property type="entry name" value="MOTA"/>
    <property type="match status" value="1"/>
</dbReference>
<dbReference type="InterPro" id="IPR047055">
    <property type="entry name" value="MotA-like"/>
</dbReference>
<dbReference type="GO" id="GO:1902600">
    <property type="term" value="P:proton transmembrane transport"/>
    <property type="evidence" value="ECO:0007669"/>
    <property type="project" value="UniProtKB-KW"/>
</dbReference>
<evidence type="ECO:0000256" key="11">
    <source>
        <dbReference type="ARBA" id="ARBA00023065"/>
    </source>
</evidence>
<name>A0A7X9IJ86_9DELT</name>
<protein>
    <submittedName>
        <fullName evidence="16">Flagellar motor stator protein MotA</fullName>
    </submittedName>
</protein>
<dbReference type="PANTHER" id="PTHR30433">
    <property type="entry name" value="CHEMOTAXIS PROTEIN MOTA"/>
    <property type="match status" value="1"/>
</dbReference>
<keyword evidence="5" id="KW-0145">Chemotaxis</keyword>
<dbReference type="InterPro" id="IPR022522">
    <property type="entry name" value="Flagellar_motor_stator_MotA"/>
</dbReference>
<keyword evidence="9" id="KW-0375">Hydrogen ion transport</keyword>
<evidence type="ECO:0000256" key="9">
    <source>
        <dbReference type="ARBA" id="ARBA00022781"/>
    </source>
</evidence>
<keyword evidence="6" id="KW-0997">Cell inner membrane</keyword>
<dbReference type="InterPro" id="IPR002898">
    <property type="entry name" value="MotA_ExbB_proton_chnl"/>
</dbReference>
<feature type="transmembrane region" description="Helical" evidence="13">
    <location>
        <begin position="172"/>
        <end position="191"/>
    </location>
</feature>
<evidence type="ECO:0000256" key="13">
    <source>
        <dbReference type="SAM" id="Phobius"/>
    </source>
</evidence>
<feature type="domain" description="MotA/TolQ/ExbB proton channel" evidence="14">
    <location>
        <begin position="138"/>
        <end position="237"/>
    </location>
</feature>
<dbReference type="GO" id="GO:0005886">
    <property type="term" value="C:plasma membrane"/>
    <property type="evidence" value="ECO:0007669"/>
    <property type="project" value="UniProtKB-SubCell"/>
</dbReference>
<dbReference type="Proteomes" id="UP000524246">
    <property type="component" value="Unassembled WGS sequence"/>
</dbReference>
<keyword evidence="10 13" id="KW-1133">Transmembrane helix</keyword>
<keyword evidence="16" id="KW-0966">Cell projection</keyword>
<proteinExistence type="inferred from homology"/>
<keyword evidence="16" id="KW-0282">Flagellum</keyword>
<dbReference type="Pfam" id="PF20560">
    <property type="entry name" value="MotA_N"/>
    <property type="match status" value="1"/>
</dbReference>
<evidence type="ECO:0000256" key="3">
    <source>
        <dbReference type="ARBA" id="ARBA00022448"/>
    </source>
</evidence>
<feature type="transmembrane region" description="Helical" evidence="13">
    <location>
        <begin position="27"/>
        <end position="48"/>
    </location>
</feature>
<keyword evidence="7 13" id="KW-0812">Transmembrane</keyword>
<comment type="caution">
    <text evidence="16">The sequence shown here is derived from an EMBL/GenBank/DDBJ whole genome shotgun (WGS) entry which is preliminary data.</text>
</comment>
<evidence type="ECO:0000313" key="16">
    <source>
        <dbReference type="EMBL" id="NMC62350.1"/>
    </source>
</evidence>
<feature type="transmembrane region" description="Helical" evidence="13">
    <location>
        <begin position="203"/>
        <end position="224"/>
    </location>
</feature>
<evidence type="ECO:0000256" key="4">
    <source>
        <dbReference type="ARBA" id="ARBA00022475"/>
    </source>
</evidence>
<dbReference type="EMBL" id="JAAZON010000174">
    <property type="protein sequence ID" value="NMC62350.1"/>
    <property type="molecule type" value="Genomic_DNA"/>
</dbReference>
<evidence type="ECO:0000259" key="14">
    <source>
        <dbReference type="Pfam" id="PF01618"/>
    </source>
</evidence>
<evidence type="ECO:0000259" key="15">
    <source>
        <dbReference type="Pfam" id="PF20560"/>
    </source>
</evidence>
<feature type="domain" description="Motility protein A N-terminal" evidence="15">
    <location>
        <begin position="4"/>
        <end position="93"/>
    </location>
</feature>
<evidence type="ECO:0000256" key="12">
    <source>
        <dbReference type="ARBA" id="ARBA00023136"/>
    </source>
</evidence>
<keyword evidence="16" id="KW-0969">Cilium</keyword>
<reference evidence="16 17" key="1">
    <citation type="journal article" date="2020" name="Biotechnol. Biofuels">
        <title>New insights from the biogas microbiome by comprehensive genome-resolved metagenomics of nearly 1600 species originating from multiple anaerobic digesters.</title>
        <authorList>
            <person name="Campanaro S."/>
            <person name="Treu L."/>
            <person name="Rodriguez-R L.M."/>
            <person name="Kovalovszki A."/>
            <person name="Ziels R.M."/>
            <person name="Maus I."/>
            <person name="Zhu X."/>
            <person name="Kougias P.G."/>
            <person name="Basile A."/>
            <person name="Luo G."/>
            <person name="Schluter A."/>
            <person name="Konstantinidis K.T."/>
            <person name="Angelidaki I."/>
        </authorList>
    </citation>
    <scope>NUCLEOTIDE SEQUENCE [LARGE SCALE GENOMIC DNA]</scope>
    <source>
        <strain evidence="16">AS27yjCOA_65</strain>
    </source>
</reference>
<dbReference type="AlphaFoldDB" id="A0A7X9IJ86"/>
<dbReference type="GO" id="GO:0071978">
    <property type="term" value="P:bacterial-type flagellum-dependent swarming motility"/>
    <property type="evidence" value="ECO:0007669"/>
    <property type="project" value="InterPro"/>
</dbReference>
<sequence length="286" mass="30332">MFLILGLIGVISSIIYGYTLEGGAIILLWQPAEVVIIGGAAVFSMIAANPPSVNKGLFPAFVKTVKGSGINKGTYRDLLGLMASTFDTMRREGVLGIEGDISNPHESARFKKYPKALRNHHLMDTFTGALRLFVDGVVNAFDLERLLDSEIETHHEEALHVPSAVKIAADSLPAFGIVAAVLGIIITMQFLDSPPAVIGGKVAAALVGTMLGILLSYGVAGPIATSMEHVAREQTTILKTVQAGLVSFAGGSPPQVALEFARKTIPGNFRPSAEELEEIIKEAKKS</sequence>
<organism evidence="16 17">
    <name type="scientific">SAR324 cluster bacterium</name>
    <dbReference type="NCBI Taxonomy" id="2024889"/>
    <lineage>
        <taxon>Bacteria</taxon>
        <taxon>Deltaproteobacteria</taxon>
        <taxon>SAR324 cluster</taxon>
    </lineage>
</organism>
<dbReference type="InterPro" id="IPR000540">
    <property type="entry name" value="Flag_MotA_CS"/>
</dbReference>
<evidence type="ECO:0000256" key="8">
    <source>
        <dbReference type="ARBA" id="ARBA00022779"/>
    </source>
</evidence>
<evidence type="ECO:0000313" key="17">
    <source>
        <dbReference type="Proteomes" id="UP000524246"/>
    </source>
</evidence>
<gene>
    <name evidence="16" type="primary">motA</name>
    <name evidence="16" type="ORF">GYA55_04210</name>
</gene>
<keyword evidence="11" id="KW-0406">Ion transport</keyword>
<evidence type="ECO:0000256" key="2">
    <source>
        <dbReference type="ARBA" id="ARBA00008038"/>
    </source>
</evidence>
<dbReference type="InterPro" id="IPR046786">
    <property type="entry name" value="MotA_N"/>
</dbReference>
<evidence type="ECO:0000256" key="1">
    <source>
        <dbReference type="ARBA" id="ARBA00004429"/>
    </source>
</evidence>
<evidence type="ECO:0000256" key="10">
    <source>
        <dbReference type="ARBA" id="ARBA00022989"/>
    </source>
</evidence>